<dbReference type="RefSeq" id="XP_068356099.1">
    <property type="nucleotide sequence ID" value="XM_068506976.1"/>
</dbReference>
<dbReference type="SMART" id="SM00176">
    <property type="entry name" value="RAN"/>
    <property type="match status" value="1"/>
</dbReference>
<comment type="subcellular location">
    <subcellularLocation>
        <location evidence="1">Membrane</location>
        <topology evidence="1">Lipid-anchor</topology>
    </subcellularLocation>
</comment>
<evidence type="ECO:0000256" key="7">
    <source>
        <dbReference type="ARBA" id="ARBA00023289"/>
    </source>
</evidence>
<evidence type="ECO:0000256" key="6">
    <source>
        <dbReference type="ARBA" id="ARBA00023288"/>
    </source>
</evidence>
<evidence type="ECO:0000313" key="9">
    <source>
        <dbReference type="Proteomes" id="UP000179807"/>
    </source>
</evidence>
<dbReference type="VEuPathDB" id="TrichDB:TRFO_29780"/>
<gene>
    <name evidence="8" type="ORF">TRFO_29780</name>
</gene>
<dbReference type="Pfam" id="PF00071">
    <property type="entry name" value="Ras"/>
    <property type="match status" value="1"/>
</dbReference>
<keyword evidence="9" id="KW-1185">Reference proteome</keyword>
<evidence type="ECO:0000256" key="1">
    <source>
        <dbReference type="ARBA" id="ARBA00004635"/>
    </source>
</evidence>
<dbReference type="SMART" id="SM00175">
    <property type="entry name" value="RAB"/>
    <property type="match status" value="1"/>
</dbReference>
<dbReference type="InterPro" id="IPR050209">
    <property type="entry name" value="Rab_GTPases_membrane_traffic"/>
</dbReference>
<evidence type="ECO:0000313" key="8">
    <source>
        <dbReference type="EMBL" id="OHT02963.1"/>
    </source>
</evidence>
<dbReference type="PRINTS" id="PR00449">
    <property type="entry name" value="RASTRNSFRMNG"/>
</dbReference>
<sequence>MTLDHDDEDVIPDYLIKVILIGDSGVGKSNLLLRWAKNEFMPDSAPTIGVEFATRTIRVERGGREKVVKVQIWDTAGQEKFRSVTSAYYRGAYGALLVYDITSTTSFQNLDSWLTEIRENNFDPSGENMSVVLVGNKSDLQDLRAVSIEEAEDFSKANNIHFLETSGKESTNVDEAFKELVEMIVDKLSKQGEDHVSDGSYNPAIGNGVSIANENERPAKKECC</sequence>
<comment type="similarity">
    <text evidence="2">Belongs to the small GTPase superfamily. Rab family.</text>
</comment>
<accession>A0A1J4JVC4</accession>
<dbReference type="InterPro" id="IPR001806">
    <property type="entry name" value="Small_GTPase"/>
</dbReference>
<dbReference type="GO" id="GO:0016020">
    <property type="term" value="C:membrane"/>
    <property type="evidence" value="ECO:0007669"/>
    <property type="project" value="UniProtKB-SubCell"/>
</dbReference>
<dbReference type="GO" id="GO:0005525">
    <property type="term" value="F:GTP binding"/>
    <property type="evidence" value="ECO:0007669"/>
    <property type="project" value="UniProtKB-KW"/>
</dbReference>
<name>A0A1J4JVC4_9EUKA</name>
<keyword evidence="6" id="KW-0449">Lipoprotein</keyword>
<keyword evidence="4" id="KW-0342">GTP-binding</keyword>
<protein>
    <submittedName>
        <fullName evidence="8">Ras-related protein RABA1c</fullName>
    </submittedName>
</protein>
<keyword evidence="7" id="KW-0636">Prenylation</keyword>
<comment type="caution">
    <text evidence="8">The sequence shown here is derived from an EMBL/GenBank/DDBJ whole genome shotgun (WGS) entry which is preliminary data.</text>
</comment>
<dbReference type="Proteomes" id="UP000179807">
    <property type="component" value="Unassembled WGS sequence"/>
</dbReference>
<dbReference type="InterPro" id="IPR027417">
    <property type="entry name" value="P-loop_NTPase"/>
</dbReference>
<reference evidence="8" key="1">
    <citation type="submission" date="2016-10" db="EMBL/GenBank/DDBJ databases">
        <authorList>
            <person name="Benchimol M."/>
            <person name="Almeida L.G."/>
            <person name="Vasconcelos A.T."/>
            <person name="Perreira-Neves A."/>
            <person name="Rosa I.A."/>
            <person name="Tasca T."/>
            <person name="Bogo M.R."/>
            <person name="de Souza W."/>
        </authorList>
    </citation>
    <scope>NUCLEOTIDE SEQUENCE [LARGE SCALE GENOMIC DNA]</scope>
    <source>
        <strain evidence="8">K</strain>
    </source>
</reference>
<dbReference type="OrthoDB" id="9989112at2759"/>
<dbReference type="SMART" id="SM00173">
    <property type="entry name" value="RAS"/>
    <property type="match status" value="1"/>
</dbReference>
<dbReference type="GO" id="GO:0003924">
    <property type="term" value="F:GTPase activity"/>
    <property type="evidence" value="ECO:0007669"/>
    <property type="project" value="InterPro"/>
</dbReference>
<dbReference type="GeneID" id="94841680"/>
<evidence type="ECO:0000256" key="4">
    <source>
        <dbReference type="ARBA" id="ARBA00023134"/>
    </source>
</evidence>
<dbReference type="PROSITE" id="PS51419">
    <property type="entry name" value="RAB"/>
    <property type="match status" value="1"/>
</dbReference>
<dbReference type="AlphaFoldDB" id="A0A1J4JVC4"/>
<proteinExistence type="inferred from homology"/>
<dbReference type="FunFam" id="3.40.50.300:FF:000274">
    <property type="entry name" value="ras-related protein RABA5a"/>
    <property type="match status" value="1"/>
</dbReference>
<evidence type="ECO:0000256" key="5">
    <source>
        <dbReference type="ARBA" id="ARBA00023136"/>
    </source>
</evidence>
<keyword evidence="3" id="KW-0547">Nucleotide-binding</keyword>
<dbReference type="PROSITE" id="PS51420">
    <property type="entry name" value="RHO"/>
    <property type="match status" value="1"/>
</dbReference>
<evidence type="ECO:0000256" key="3">
    <source>
        <dbReference type="ARBA" id="ARBA00022741"/>
    </source>
</evidence>
<keyword evidence="5" id="KW-0472">Membrane</keyword>
<dbReference type="SUPFAM" id="SSF52540">
    <property type="entry name" value="P-loop containing nucleoside triphosphate hydrolases"/>
    <property type="match status" value="1"/>
</dbReference>
<dbReference type="NCBIfam" id="TIGR00231">
    <property type="entry name" value="small_GTP"/>
    <property type="match status" value="1"/>
</dbReference>
<dbReference type="PANTHER" id="PTHR47979">
    <property type="entry name" value="DRAB11-RELATED"/>
    <property type="match status" value="1"/>
</dbReference>
<dbReference type="EMBL" id="MLAK01000846">
    <property type="protein sequence ID" value="OHT02963.1"/>
    <property type="molecule type" value="Genomic_DNA"/>
</dbReference>
<dbReference type="SMART" id="SM00174">
    <property type="entry name" value="RHO"/>
    <property type="match status" value="1"/>
</dbReference>
<dbReference type="PROSITE" id="PS51421">
    <property type="entry name" value="RAS"/>
    <property type="match status" value="1"/>
</dbReference>
<dbReference type="PROSITE" id="PS51417">
    <property type="entry name" value="ARF"/>
    <property type="match status" value="1"/>
</dbReference>
<evidence type="ECO:0000256" key="2">
    <source>
        <dbReference type="ARBA" id="ARBA00006270"/>
    </source>
</evidence>
<dbReference type="InterPro" id="IPR005225">
    <property type="entry name" value="Small_GTP-bd"/>
</dbReference>
<organism evidence="8 9">
    <name type="scientific">Tritrichomonas foetus</name>
    <dbReference type="NCBI Taxonomy" id="1144522"/>
    <lineage>
        <taxon>Eukaryota</taxon>
        <taxon>Metamonada</taxon>
        <taxon>Parabasalia</taxon>
        <taxon>Tritrichomonadida</taxon>
        <taxon>Tritrichomonadidae</taxon>
        <taxon>Tritrichomonas</taxon>
    </lineage>
</organism>
<dbReference type="Gene3D" id="3.40.50.300">
    <property type="entry name" value="P-loop containing nucleotide triphosphate hydrolases"/>
    <property type="match status" value="1"/>
</dbReference>